<dbReference type="EMBL" id="UGUA01000002">
    <property type="protein sequence ID" value="SUC36086.1"/>
    <property type="molecule type" value="Genomic_DNA"/>
</dbReference>
<dbReference type="Proteomes" id="UP000255129">
    <property type="component" value="Unassembled WGS sequence"/>
</dbReference>
<accession>A0A379G5A7</accession>
<evidence type="ECO:0000313" key="2">
    <source>
        <dbReference type="Proteomes" id="UP000255129"/>
    </source>
</evidence>
<reference evidence="1 2" key="1">
    <citation type="submission" date="2018-06" db="EMBL/GenBank/DDBJ databases">
        <authorList>
            <consortium name="Pathogen Informatics"/>
            <person name="Doyle S."/>
        </authorList>
    </citation>
    <scope>NUCLEOTIDE SEQUENCE [LARGE SCALE GENOMIC DNA]</scope>
    <source>
        <strain evidence="1 2">NCTC12026</strain>
    </source>
</reference>
<sequence>MKTESIYFLKTKPRSRLTSNELTAPKIVNAIITIIDNGTAN</sequence>
<protein>
    <submittedName>
        <fullName evidence="1">Uncharacterized protein</fullName>
    </submittedName>
</protein>
<organism evidence="1 2">
    <name type="scientific">Providencia rustigianii</name>
    <dbReference type="NCBI Taxonomy" id="158850"/>
    <lineage>
        <taxon>Bacteria</taxon>
        <taxon>Pseudomonadati</taxon>
        <taxon>Pseudomonadota</taxon>
        <taxon>Gammaproteobacteria</taxon>
        <taxon>Enterobacterales</taxon>
        <taxon>Morganellaceae</taxon>
        <taxon>Providencia</taxon>
    </lineage>
</organism>
<gene>
    <name evidence="1" type="ORF">NCTC12026_02500</name>
</gene>
<dbReference type="AlphaFoldDB" id="A0A379G5A7"/>
<name>A0A379G5A7_9GAMM</name>
<evidence type="ECO:0000313" key="1">
    <source>
        <dbReference type="EMBL" id="SUC36086.1"/>
    </source>
</evidence>
<proteinExistence type="predicted"/>